<dbReference type="Proteomes" id="UP000076603">
    <property type="component" value="Unassembled WGS sequence"/>
</dbReference>
<proteinExistence type="predicted"/>
<dbReference type="GO" id="GO:0006310">
    <property type="term" value="P:DNA recombination"/>
    <property type="evidence" value="ECO:0007669"/>
    <property type="project" value="UniProtKB-KW"/>
</dbReference>
<evidence type="ECO:0000313" key="3">
    <source>
        <dbReference type="Proteomes" id="UP000076603"/>
    </source>
</evidence>
<evidence type="ECO:0000313" key="2">
    <source>
        <dbReference type="EMBL" id="KZL91714.1"/>
    </source>
</evidence>
<dbReference type="InterPro" id="IPR011010">
    <property type="entry name" value="DNA_brk_join_enz"/>
</dbReference>
<evidence type="ECO:0000256" key="1">
    <source>
        <dbReference type="ARBA" id="ARBA00023172"/>
    </source>
</evidence>
<dbReference type="OrthoDB" id="2207344at2"/>
<dbReference type="SUPFAM" id="SSF56349">
    <property type="entry name" value="DNA breaking-rejoining enzymes"/>
    <property type="match status" value="1"/>
</dbReference>
<name>A0A162SPX0_9CLOT</name>
<dbReference type="RefSeq" id="WP_066624859.1">
    <property type="nucleotide sequence ID" value="NZ_FQXL01000060.1"/>
</dbReference>
<protein>
    <recommendedName>
        <fullName evidence="4">Phage integrase family protein</fullName>
    </recommendedName>
</protein>
<dbReference type="GO" id="GO:0003677">
    <property type="term" value="F:DNA binding"/>
    <property type="evidence" value="ECO:0007669"/>
    <property type="project" value="InterPro"/>
</dbReference>
<reference evidence="2 3" key="1">
    <citation type="submission" date="2016-04" db="EMBL/GenBank/DDBJ databases">
        <title>Genome sequence of Clostridium magnum DSM 2767.</title>
        <authorList>
            <person name="Poehlein A."/>
            <person name="Uhlig R."/>
            <person name="Fischer R."/>
            <person name="Bahl H."/>
            <person name="Daniel R."/>
        </authorList>
    </citation>
    <scope>NUCLEOTIDE SEQUENCE [LARGE SCALE GENOMIC DNA]</scope>
    <source>
        <strain evidence="2 3">DSM 2767</strain>
    </source>
</reference>
<dbReference type="STRING" id="1121326.CLMAG_34730"/>
<keyword evidence="1" id="KW-0233">DNA recombination</keyword>
<keyword evidence="3" id="KW-1185">Reference proteome</keyword>
<dbReference type="GO" id="GO:0015074">
    <property type="term" value="P:DNA integration"/>
    <property type="evidence" value="ECO:0007669"/>
    <property type="project" value="InterPro"/>
</dbReference>
<dbReference type="AlphaFoldDB" id="A0A162SPX0"/>
<dbReference type="PATRIC" id="fig|1121326.3.peg.3513"/>
<gene>
    <name evidence="2" type="ORF">CLMAG_34730</name>
</gene>
<evidence type="ECO:0008006" key="4">
    <source>
        <dbReference type="Google" id="ProtNLM"/>
    </source>
</evidence>
<dbReference type="InterPro" id="IPR013762">
    <property type="entry name" value="Integrase-like_cat_sf"/>
</dbReference>
<sequence length="571" mass="67512">MKDHIMFCDEILKYDPNDLIIYKESFESALRNKKVLNKSFDENIWIINGFNARNECHFKYETNPKLNNAIKAYVIIMLDLKDESVKGISTKLKYLEDVVDSTNGFQTEYTGDFECRLMEMSDNVAVRYALAIRQFLSFYDIPTSRLYTKSVENISLEHNVRTLSHYSSIIEFDKILNDYMVSATYEEKKKYYPIFIWWKLTKIIPMRPGDFVKNERNCAYEENGEYYIEPYRGKIKDRESQFIRRRIPLLRAVRIDKQMYDILMDYKTNYAEYDEGDRFFLSYKSFYNTSELNTGSMENNFKNKIEKDFFSTKTLYRLLKRFYSEVIIKLYGYKVIEKGKLQPNNYIESNIIENIDLGDTRHFAFCSMMLQGFNPFVIAQIGGHTSLYSQAHYQNHLETLIKGHVYALSKKILNERDRQEEIISKYFNLRELSLKQLVTKEKQQSKGIEPRDTDFGLCWNDWNEVNPYRNCNNINCYFCDFHTNDYNSGKNEFEVSLLNSHKEEVEHGLNKKIKLLKALLSNNTMYGNNNDLLQKEAELMTVSKSIQALIVKEAIVISNERKLKVIKSDGK</sequence>
<dbReference type="Gene3D" id="1.10.443.10">
    <property type="entry name" value="Intergrase catalytic core"/>
    <property type="match status" value="1"/>
</dbReference>
<comment type="caution">
    <text evidence="2">The sequence shown here is derived from an EMBL/GenBank/DDBJ whole genome shotgun (WGS) entry which is preliminary data.</text>
</comment>
<dbReference type="EMBL" id="LWAE01000003">
    <property type="protein sequence ID" value="KZL91714.1"/>
    <property type="molecule type" value="Genomic_DNA"/>
</dbReference>
<accession>A0A162SPX0</accession>
<organism evidence="2 3">
    <name type="scientific">Clostridium magnum DSM 2767</name>
    <dbReference type="NCBI Taxonomy" id="1121326"/>
    <lineage>
        <taxon>Bacteria</taxon>
        <taxon>Bacillati</taxon>
        <taxon>Bacillota</taxon>
        <taxon>Clostridia</taxon>
        <taxon>Eubacteriales</taxon>
        <taxon>Clostridiaceae</taxon>
        <taxon>Clostridium</taxon>
    </lineage>
</organism>